<evidence type="ECO:0000259" key="3">
    <source>
        <dbReference type="PROSITE" id="PS50022"/>
    </source>
</evidence>
<evidence type="ECO:0000256" key="1">
    <source>
        <dbReference type="SAM" id="MobiDB-lite"/>
    </source>
</evidence>
<dbReference type="InterPro" id="IPR008979">
    <property type="entry name" value="Galactose-bd-like_sf"/>
</dbReference>
<gene>
    <name evidence="4" type="ORF">GA0074696_0798</name>
</gene>
<dbReference type="Pfam" id="PF00754">
    <property type="entry name" value="F5_F8_type_C"/>
    <property type="match status" value="1"/>
</dbReference>
<feature type="transmembrane region" description="Helical" evidence="2">
    <location>
        <begin position="1381"/>
        <end position="1401"/>
    </location>
</feature>
<feature type="transmembrane region" description="Helical" evidence="2">
    <location>
        <begin position="375"/>
        <end position="392"/>
    </location>
</feature>
<feature type="compositionally biased region" description="Gly residues" evidence="1">
    <location>
        <begin position="1494"/>
        <end position="1503"/>
    </location>
</feature>
<dbReference type="Proteomes" id="UP000198228">
    <property type="component" value="Chromosome I"/>
</dbReference>
<dbReference type="RefSeq" id="WP_157745801.1">
    <property type="nucleotide sequence ID" value="NZ_LT607410.1"/>
</dbReference>
<dbReference type="Pfam" id="PF24607">
    <property type="entry name" value="CBM_AftD"/>
    <property type="match status" value="1"/>
</dbReference>
<feature type="transmembrane region" description="Helical" evidence="2">
    <location>
        <begin position="105"/>
        <end position="126"/>
    </location>
</feature>
<keyword evidence="4" id="KW-0808">Transferase</keyword>
<feature type="transmembrane region" description="Helical" evidence="2">
    <location>
        <begin position="1317"/>
        <end position="1344"/>
    </location>
</feature>
<dbReference type="SUPFAM" id="SSF49785">
    <property type="entry name" value="Galactose-binding domain-like"/>
    <property type="match status" value="1"/>
</dbReference>
<feature type="transmembrane region" description="Helical" evidence="2">
    <location>
        <begin position="78"/>
        <end position="98"/>
    </location>
</feature>
<feature type="transmembrane region" description="Helical" evidence="2">
    <location>
        <begin position="225"/>
        <end position="246"/>
    </location>
</feature>
<feature type="transmembrane region" description="Helical" evidence="2">
    <location>
        <begin position="1277"/>
        <end position="1297"/>
    </location>
</feature>
<dbReference type="EMBL" id="LT607410">
    <property type="protein sequence ID" value="SCE77849.1"/>
    <property type="molecule type" value="Genomic_DNA"/>
</dbReference>
<feature type="transmembrane region" description="Helical" evidence="2">
    <location>
        <begin position="183"/>
        <end position="213"/>
    </location>
</feature>
<feature type="compositionally biased region" description="Low complexity" evidence="1">
    <location>
        <begin position="1438"/>
        <end position="1493"/>
    </location>
</feature>
<keyword evidence="2" id="KW-0472">Membrane</keyword>
<feature type="domain" description="F5/8 type C" evidence="3">
    <location>
        <begin position="708"/>
        <end position="796"/>
    </location>
</feature>
<name>A0A1C4V281_9ACTN</name>
<feature type="transmembrane region" description="Helical" evidence="2">
    <location>
        <begin position="1350"/>
        <end position="1369"/>
    </location>
</feature>
<feature type="transmembrane region" description="Helical" evidence="2">
    <location>
        <begin position="412"/>
        <end position="431"/>
    </location>
</feature>
<proteinExistence type="predicted"/>
<dbReference type="Gene3D" id="2.60.120.260">
    <property type="entry name" value="Galactose-binding domain-like"/>
    <property type="match status" value="2"/>
</dbReference>
<dbReference type="InterPro" id="IPR021798">
    <property type="entry name" value="AftD_N"/>
</dbReference>
<dbReference type="Pfam" id="PF11847">
    <property type="entry name" value="GT-C_AftD"/>
    <property type="match status" value="1"/>
</dbReference>
<reference evidence="4 5" key="1">
    <citation type="submission" date="2016-06" db="EMBL/GenBank/DDBJ databases">
        <authorList>
            <person name="Kjaerup R.B."/>
            <person name="Dalgaard T.S."/>
            <person name="Juul-Madsen H.R."/>
        </authorList>
    </citation>
    <scope>NUCLEOTIDE SEQUENCE [LARGE SCALE GENOMIC DNA]</scope>
    <source>
        <strain evidence="4 5">DSM 43821</strain>
    </source>
</reference>
<sequence length="1532" mass="159524">MTATPARRVLDRVVRPVREAPATALSLLLLTVLAFAQRPGQVTFDTKLDLAANPLHFMARALHLWNPEATSGELQNQAYGYLFPMGPFFGAGQLLGVPPWITQRLWCAVLFCAAFYGLLRLARAFAIGTEPTRYAAALGYALAPRMLTEIGALSSEVLSAAMLPWVLLPLVQVKRIGSPRRAAALSALAVLGMGGINAAVVLLALVLPGVWLLSRRWDAAHLRLVGWWCFCIVGVCLWWIVPLLLLGQYSLPFLDYIESSTTTTAVASLFQAVRGTNQWVAYIVQGDPWWPAGWLLIDHPALMALTAVVALIGLAGLAGNLLPERRFLVLGFLAGLTLLTMGYVGSLDSPLSEQVRDLLDGPLAPFRNVHKLEPVLRLPLMLGFAHGVDAWITRLHTAARRRRPGLRLRPVVFVPVFALVLGAAAPAWTGLLRPGPGWSDLPPHWRAAATWLADRDALARTLVVPGSGFGQYDWGRTVDEPLQSLAGAPWAVRHQIPLGSIGNIRMMDTVETVLAGGRGSAGLADFLARSGFRHLLLRNDIDRTQTDAPPVAVLRRALAGSPGITRVATFGSTDAVGRAAGSPVDDDAGSLPAVEVYEVDRPVPAASAVLTADVPTVSGGPESLLPLLEQRVVERDRPVVLAGDRPDADADADATGDRWIVTDGLRRRERDIGRVRDNLSQTMTAAESGRQGRVALDLLPFGGRRHQTVATYQGLRDISASTAASFVDNLAPADPSHLPFAAVDGDAGTAWHSAALAGPVGQWLQLDLDTPREVQQVSLAFVDDLGVGWPVTRFRVSTDRGSVDHDVAAGLGAQTYYTLPGATSTIRITVLAVAGNRLDGGVGIRELTVPDVTPHRALRVPTDLPTAGTGPVSWSFSRGAGDRPACFPADAAEGDSRAVPAGSDGVPPGSDAVPVARSTAGVRPVGTVVRCDRFLARVGEEPLGVDRVFRSSTAGTYQLTVTAVARSGGAVTLAGASVTAGASSYLAGDPSVAPYAAVDGDPGTAWLAGTGDLRPSLTLRWQGQRRIDRLRLRPADLPIGSPPTRVEVRAGGRTQLVPVDADGLVRFAAVRTDQVEIVVREATDRVADKRGNGWTATAGIAEVEIPGLVIRPLSAGTRISAPCGTGPAVELDGFRYDTAVTGTLGDVVAGRPMPVTLCGETGAVVDLPAGGHRLASSPSRGYIVQDVALRPAGPAVAAPRHRDVSVLDWAPTQRRVRVGGGESALLVVPENANAGWTATLDGRALPATRVDGWQQAWVLPAGAGGEVRLEFAPDRPYRGGLAVGALTALGVLVLAAWPVRRRPEDASSLPAESAPWFVGTLLVVLLAALGGVLPVAIVLAAMLLRQLARRALPVVVFGGLTAATVVAVAGRLRGHGQEWAYGTWVQAAMLVAIGAVVAAVVPVPGTVPAADGPGPAAPTDPAASGAAPPDDLGVSATPQPDDGAGASPGGPDAPQADASATRLSVPDAPDAPQADAPATRLSGADAPGAAPSGVRGGTAGGPATGDDEAGATVPADGDRPTAGEDEDGTVVR</sequence>
<evidence type="ECO:0000313" key="4">
    <source>
        <dbReference type="EMBL" id="SCE77849.1"/>
    </source>
</evidence>
<protein>
    <submittedName>
        <fullName evidence="4">Arabinofuranan 3-O-arabinosyltransferase</fullName>
    </submittedName>
</protein>
<evidence type="ECO:0000256" key="2">
    <source>
        <dbReference type="SAM" id="Phobius"/>
    </source>
</evidence>
<accession>A0A1C4V281</accession>
<feature type="compositionally biased region" description="Acidic residues" evidence="1">
    <location>
        <begin position="1523"/>
        <end position="1532"/>
    </location>
</feature>
<dbReference type="InterPro" id="IPR056997">
    <property type="entry name" value="CBM_AftD"/>
</dbReference>
<feature type="compositionally biased region" description="Low complexity" evidence="1">
    <location>
        <begin position="1411"/>
        <end position="1431"/>
    </location>
</feature>
<dbReference type="GO" id="GO:0016740">
    <property type="term" value="F:transferase activity"/>
    <property type="evidence" value="ECO:0007669"/>
    <property type="project" value="UniProtKB-KW"/>
</dbReference>
<keyword evidence="2" id="KW-1133">Transmembrane helix</keyword>
<feature type="transmembrane region" description="Helical" evidence="2">
    <location>
        <begin position="146"/>
        <end position="171"/>
    </location>
</feature>
<feature type="region of interest" description="Disordered" evidence="1">
    <location>
        <begin position="1411"/>
        <end position="1532"/>
    </location>
</feature>
<evidence type="ECO:0000313" key="5">
    <source>
        <dbReference type="Proteomes" id="UP000198228"/>
    </source>
</evidence>
<dbReference type="PROSITE" id="PS50022">
    <property type="entry name" value="FA58C_3"/>
    <property type="match status" value="1"/>
</dbReference>
<organism evidence="4 5">
    <name type="scientific">Micromonospora purpureochromogenes</name>
    <dbReference type="NCBI Taxonomy" id="47872"/>
    <lineage>
        <taxon>Bacteria</taxon>
        <taxon>Bacillati</taxon>
        <taxon>Actinomycetota</taxon>
        <taxon>Actinomycetes</taxon>
        <taxon>Micromonosporales</taxon>
        <taxon>Micromonosporaceae</taxon>
        <taxon>Micromonospora</taxon>
    </lineage>
</organism>
<keyword evidence="2" id="KW-0812">Transmembrane</keyword>
<dbReference type="InterPro" id="IPR000421">
    <property type="entry name" value="FA58C"/>
</dbReference>
<feature type="transmembrane region" description="Helical" evidence="2">
    <location>
        <begin position="327"/>
        <end position="345"/>
    </location>
</feature>
<feature type="transmembrane region" description="Helical" evidence="2">
    <location>
        <begin position="293"/>
        <end position="315"/>
    </location>
</feature>